<dbReference type="AlphaFoldDB" id="A0A699QYN3"/>
<dbReference type="EMBL" id="BKCJ011065032">
    <property type="protein sequence ID" value="GFC78306.1"/>
    <property type="molecule type" value="Genomic_DNA"/>
</dbReference>
<organism evidence="1">
    <name type="scientific">Tanacetum cinerariifolium</name>
    <name type="common">Dalmatian daisy</name>
    <name type="synonym">Chrysanthemum cinerariifolium</name>
    <dbReference type="NCBI Taxonomy" id="118510"/>
    <lineage>
        <taxon>Eukaryota</taxon>
        <taxon>Viridiplantae</taxon>
        <taxon>Streptophyta</taxon>
        <taxon>Embryophyta</taxon>
        <taxon>Tracheophyta</taxon>
        <taxon>Spermatophyta</taxon>
        <taxon>Magnoliopsida</taxon>
        <taxon>eudicotyledons</taxon>
        <taxon>Gunneridae</taxon>
        <taxon>Pentapetalae</taxon>
        <taxon>asterids</taxon>
        <taxon>campanulids</taxon>
        <taxon>Asterales</taxon>
        <taxon>Asteraceae</taxon>
        <taxon>Asteroideae</taxon>
        <taxon>Anthemideae</taxon>
        <taxon>Anthemidinae</taxon>
        <taxon>Tanacetum</taxon>
    </lineage>
</organism>
<protein>
    <submittedName>
        <fullName evidence="1">Uncharacterized protein</fullName>
    </submittedName>
</protein>
<feature type="non-terminal residue" evidence="1">
    <location>
        <position position="1"/>
    </location>
</feature>
<sequence>QRLFKEEQAQFEREQRILREKVAEQEAKDAALIEQMEDFHARIDADALLAERLQQEEREHVTVDEQARMLVDLIAERK</sequence>
<gene>
    <name evidence="1" type="ORF">Tci_850276</name>
</gene>
<proteinExistence type="predicted"/>
<reference evidence="1" key="1">
    <citation type="journal article" date="2019" name="Sci. Rep.">
        <title>Draft genome of Tanacetum cinerariifolium, the natural source of mosquito coil.</title>
        <authorList>
            <person name="Yamashiro T."/>
            <person name="Shiraishi A."/>
            <person name="Satake H."/>
            <person name="Nakayama K."/>
        </authorList>
    </citation>
    <scope>NUCLEOTIDE SEQUENCE</scope>
</reference>
<feature type="non-terminal residue" evidence="1">
    <location>
        <position position="78"/>
    </location>
</feature>
<name>A0A699QYN3_TANCI</name>
<comment type="caution">
    <text evidence="1">The sequence shown here is derived from an EMBL/GenBank/DDBJ whole genome shotgun (WGS) entry which is preliminary data.</text>
</comment>
<evidence type="ECO:0000313" key="1">
    <source>
        <dbReference type="EMBL" id="GFC78306.1"/>
    </source>
</evidence>
<accession>A0A699QYN3</accession>